<evidence type="ECO:0000256" key="3">
    <source>
        <dbReference type="ARBA" id="ARBA00023163"/>
    </source>
</evidence>
<dbReference type="AlphaFoldDB" id="A0A084T0H2"/>
<dbReference type="GO" id="GO:0003677">
    <property type="term" value="F:DNA binding"/>
    <property type="evidence" value="ECO:0007669"/>
    <property type="project" value="UniProtKB-KW"/>
</dbReference>
<evidence type="ECO:0000259" key="5">
    <source>
        <dbReference type="PROSITE" id="PS50043"/>
    </source>
</evidence>
<feature type="region of interest" description="Disordered" evidence="4">
    <location>
        <begin position="171"/>
        <end position="200"/>
    </location>
</feature>
<dbReference type="GO" id="GO:0006355">
    <property type="term" value="P:regulation of DNA-templated transcription"/>
    <property type="evidence" value="ECO:0007669"/>
    <property type="project" value="InterPro"/>
</dbReference>
<dbReference type="PANTHER" id="PTHR44688:SF16">
    <property type="entry name" value="DNA-BINDING TRANSCRIPTIONAL ACTIVATOR DEVR_DOSR"/>
    <property type="match status" value="1"/>
</dbReference>
<comment type="caution">
    <text evidence="6">The sequence shown here is derived from an EMBL/GenBank/DDBJ whole genome shotgun (WGS) entry which is preliminary data.</text>
</comment>
<keyword evidence="3" id="KW-0804">Transcription</keyword>
<evidence type="ECO:0000313" key="7">
    <source>
        <dbReference type="Proteomes" id="UP000028547"/>
    </source>
</evidence>
<sequence length="200" mass="21687">MLDSAFAWATQFFGPHPGQVCVGGESCRSMVMTLGSAAFRSLAADCSRLLVVCFSRHSRLLGLAALVRGPLESPFLQEDCRQVEKLVPLVASILWRENGQPQPEVPPADTACLSEREREVSRLLVMGYSGVNVAAITGLSENTVKTYIRRVYQKLGVSNRTDLVRALHPEVQPAPGRHAPEFAQETSGKGTHTGDGDRLG</sequence>
<dbReference type="PANTHER" id="PTHR44688">
    <property type="entry name" value="DNA-BINDING TRANSCRIPTIONAL ACTIVATOR DEVR_DOSR"/>
    <property type="match status" value="1"/>
</dbReference>
<protein>
    <recommendedName>
        <fullName evidence="5">HTH luxR-type domain-containing protein</fullName>
    </recommendedName>
</protein>
<dbReference type="EMBL" id="JPMI01000025">
    <property type="protein sequence ID" value="KFA94207.1"/>
    <property type="molecule type" value="Genomic_DNA"/>
</dbReference>
<evidence type="ECO:0000256" key="2">
    <source>
        <dbReference type="ARBA" id="ARBA00023125"/>
    </source>
</evidence>
<dbReference type="CDD" id="cd06170">
    <property type="entry name" value="LuxR_C_like"/>
    <property type="match status" value="1"/>
</dbReference>
<keyword evidence="1" id="KW-0805">Transcription regulation</keyword>
<dbReference type="PRINTS" id="PR00038">
    <property type="entry name" value="HTHLUXR"/>
</dbReference>
<proteinExistence type="predicted"/>
<organism evidence="6 7">
    <name type="scientific">Archangium violaceum Cb vi76</name>
    <dbReference type="NCBI Taxonomy" id="1406225"/>
    <lineage>
        <taxon>Bacteria</taxon>
        <taxon>Pseudomonadati</taxon>
        <taxon>Myxococcota</taxon>
        <taxon>Myxococcia</taxon>
        <taxon>Myxococcales</taxon>
        <taxon>Cystobacterineae</taxon>
        <taxon>Archangiaceae</taxon>
        <taxon>Archangium</taxon>
    </lineage>
</organism>
<feature type="domain" description="HTH luxR-type" evidence="5">
    <location>
        <begin position="106"/>
        <end position="171"/>
    </location>
</feature>
<evidence type="ECO:0000256" key="4">
    <source>
        <dbReference type="SAM" id="MobiDB-lite"/>
    </source>
</evidence>
<dbReference type="InterPro" id="IPR016032">
    <property type="entry name" value="Sig_transdc_resp-reg_C-effctor"/>
</dbReference>
<evidence type="ECO:0000313" key="6">
    <source>
        <dbReference type="EMBL" id="KFA94207.1"/>
    </source>
</evidence>
<evidence type="ECO:0000256" key="1">
    <source>
        <dbReference type="ARBA" id="ARBA00023015"/>
    </source>
</evidence>
<dbReference type="SMART" id="SM00421">
    <property type="entry name" value="HTH_LUXR"/>
    <property type="match status" value="1"/>
</dbReference>
<name>A0A084T0H2_9BACT</name>
<keyword evidence="2" id="KW-0238">DNA-binding</keyword>
<dbReference type="Proteomes" id="UP000028547">
    <property type="component" value="Unassembled WGS sequence"/>
</dbReference>
<reference evidence="6 7" key="1">
    <citation type="submission" date="2014-07" db="EMBL/GenBank/DDBJ databases">
        <title>Draft Genome Sequence of Gephyronic Acid Producer, Cystobacter violaceus Strain Cb vi76.</title>
        <authorList>
            <person name="Stevens D.C."/>
            <person name="Young J."/>
            <person name="Carmichael R."/>
            <person name="Tan J."/>
            <person name="Taylor R.E."/>
        </authorList>
    </citation>
    <scope>NUCLEOTIDE SEQUENCE [LARGE SCALE GENOMIC DNA]</scope>
    <source>
        <strain evidence="6 7">Cb vi76</strain>
    </source>
</reference>
<accession>A0A084T0H2</accession>
<dbReference type="SUPFAM" id="SSF46894">
    <property type="entry name" value="C-terminal effector domain of the bipartite response regulators"/>
    <property type="match status" value="1"/>
</dbReference>
<dbReference type="InterPro" id="IPR036388">
    <property type="entry name" value="WH-like_DNA-bd_sf"/>
</dbReference>
<dbReference type="InterPro" id="IPR000792">
    <property type="entry name" value="Tscrpt_reg_LuxR_C"/>
</dbReference>
<dbReference type="PROSITE" id="PS50043">
    <property type="entry name" value="HTH_LUXR_2"/>
    <property type="match status" value="1"/>
</dbReference>
<dbReference type="Gene3D" id="1.10.10.10">
    <property type="entry name" value="Winged helix-like DNA-binding domain superfamily/Winged helix DNA-binding domain"/>
    <property type="match status" value="1"/>
</dbReference>
<gene>
    <name evidence="6" type="ORF">Q664_04620</name>
</gene>
<dbReference type="Pfam" id="PF00196">
    <property type="entry name" value="GerE"/>
    <property type="match status" value="1"/>
</dbReference>